<dbReference type="EMBL" id="JAXCLA010000001">
    <property type="protein sequence ID" value="MDY0743641.1"/>
    <property type="molecule type" value="Genomic_DNA"/>
</dbReference>
<organism evidence="2 3">
    <name type="scientific">Roseateles agri</name>
    <dbReference type="NCBI Taxonomy" id="3098619"/>
    <lineage>
        <taxon>Bacteria</taxon>
        <taxon>Pseudomonadati</taxon>
        <taxon>Pseudomonadota</taxon>
        <taxon>Betaproteobacteria</taxon>
        <taxon>Burkholderiales</taxon>
        <taxon>Sphaerotilaceae</taxon>
        <taxon>Roseateles</taxon>
    </lineage>
</organism>
<accession>A0ABU5DCX4</accession>
<gene>
    <name evidence="2" type="ORF">SNE35_03955</name>
</gene>
<comment type="caution">
    <text evidence="2">The sequence shown here is derived from an EMBL/GenBank/DDBJ whole genome shotgun (WGS) entry which is preliminary data.</text>
</comment>
<feature type="chain" id="PRO_5045372342" description="TonB C-terminal domain-containing protein" evidence="1">
    <location>
        <begin position="21"/>
        <end position="115"/>
    </location>
</feature>
<reference evidence="2 3" key="1">
    <citation type="submission" date="2023-11" db="EMBL/GenBank/DDBJ databases">
        <title>Paucibacter sp. nov., isolated from fresh soil in Korea.</title>
        <authorList>
            <person name="Le N.T.T."/>
        </authorList>
    </citation>
    <scope>NUCLEOTIDE SEQUENCE [LARGE SCALE GENOMIC DNA]</scope>
    <source>
        <strain evidence="2 3">R3-3</strain>
    </source>
</reference>
<feature type="signal peptide" evidence="1">
    <location>
        <begin position="1"/>
        <end position="20"/>
    </location>
</feature>
<dbReference type="RefSeq" id="WP_320421540.1">
    <property type="nucleotide sequence ID" value="NZ_JAXCLA010000001.1"/>
</dbReference>
<name>A0ABU5DCX4_9BURK</name>
<evidence type="ECO:0000256" key="1">
    <source>
        <dbReference type="SAM" id="SignalP"/>
    </source>
</evidence>
<dbReference type="Proteomes" id="UP001285263">
    <property type="component" value="Unassembled WGS sequence"/>
</dbReference>
<protein>
    <recommendedName>
        <fullName evidence="4">TonB C-terminal domain-containing protein</fullName>
    </recommendedName>
</protein>
<evidence type="ECO:0000313" key="2">
    <source>
        <dbReference type="EMBL" id="MDY0743641.1"/>
    </source>
</evidence>
<keyword evidence="3" id="KW-1185">Reference proteome</keyword>
<evidence type="ECO:0008006" key="4">
    <source>
        <dbReference type="Google" id="ProtNLM"/>
    </source>
</evidence>
<sequence>MIPAALGLAMLIAGCSTAPAREPVLPEPSFVQTNSAECSALWSNGVDIPKAEYEPRPYGWSIVRIDVERGVVTDVEILDGSPRKVIDAPTLEHFRKVRFLSLGSAHGCIIRHKWG</sequence>
<evidence type="ECO:0000313" key="3">
    <source>
        <dbReference type="Proteomes" id="UP001285263"/>
    </source>
</evidence>
<keyword evidence="1" id="KW-0732">Signal</keyword>
<proteinExistence type="predicted"/>